<dbReference type="RefSeq" id="WP_005185009.1">
    <property type="nucleotide sequence ID" value="NZ_CP045804.1"/>
</dbReference>
<dbReference type="Gene3D" id="3.50.50.60">
    <property type="entry name" value="FAD/NAD(P)-binding domain"/>
    <property type="match status" value="2"/>
</dbReference>
<keyword evidence="12" id="KW-0547">Nucleotide-binding</keyword>
<feature type="binding site" evidence="12">
    <location>
        <position position="309"/>
    </location>
    <ligand>
        <name>FAD</name>
        <dbReference type="ChEBI" id="CHEBI:57692"/>
    </ligand>
</feature>
<dbReference type="FunFam" id="3.30.390.30:FF:000001">
    <property type="entry name" value="Dihydrolipoyl dehydrogenase"/>
    <property type="match status" value="1"/>
</dbReference>
<comment type="similarity">
    <text evidence="3">Belongs to the class-I pyridine nucleotide-disulfide oxidoreductase family.</text>
</comment>
<dbReference type="EC" id="1.6.1.1" evidence="4"/>
<dbReference type="NCBIfam" id="NF003585">
    <property type="entry name" value="PRK05249.1"/>
    <property type="match status" value="1"/>
</dbReference>
<feature type="binding site" evidence="12">
    <location>
        <position position="268"/>
    </location>
    <ligand>
        <name>NAD(+)</name>
        <dbReference type="ChEBI" id="CHEBI:57540"/>
    </ligand>
</feature>
<evidence type="ECO:0000256" key="4">
    <source>
        <dbReference type="ARBA" id="ARBA00012772"/>
    </source>
</evidence>
<evidence type="ECO:0000313" key="13">
    <source>
        <dbReference type="EMBL" id="QHN39336.1"/>
    </source>
</evidence>
<dbReference type="PRINTS" id="PR00368">
    <property type="entry name" value="FADPNR"/>
</dbReference>
<comment type="subcellular location">
    <subcellularLocation>
        <location evidence="2">Cytoplasm</location>
    </subcellularLocation>
</comment>
<keyword evidence="9 13" id="KW-0560">Oxidoreductase</keyword>
<organism evidence="13">
    <name type="scientific">Gordonia amarae</name>
    <dbReference type="NCBI Taxonomy" id="36821"/>
    <lineage>
        <taxon>Bacteria</taxon>
        <taxon>Bacillati</taxon>
        <taxon>Actinomycetota</taxon>
        <taxon>Actinomycetes</taxon>
        <taxon>Mycobacteriales</taxon>
        <taxon>Gordoniaceae</taxon>
        <taxon>Gordonia</taxon>
    </lineage>
</organism>
<evidence type="ECO:0000256" key="3">
    <source>
        <dbReference type="ARBA" id="ARBA00007532"/>
    </source>
</evidence>
<evidence type="ECO:0000256" key="2">
    <source>
        <dbReference type="ARBA" id="ARBA00004496"/>
    </source>
</evidence>
<feature type="binding site" evidence="12">
    <location>
        <begin position="181"/>
        <end position="188"/>
    </location>
    <ligand>
        <name>NAD(+)</name>
        <dbReference type="ChEBI" id="CHEBI:57540"/>
    </ligand>
</feature>
<dbReference type="PANTHER" id="PTHR22912:SF93">
    <property type="entry name" value="SOLUBLE PYRIDINE NUCLEOTIDE TRANSHYDROGENASE"/>
    <property type="match status" value="1"/>
</dbReference>
<sequence length="483" mass="52048">MDHFDVVVIGSGPAGQKAAIAAAKLGKRAAIVERKHMMGGVCINTGTIPSKTLREAVLYLTGLNQRELYGDSYRLKSDITVTDLAARTNHVVSREIDVIRHQLARNSVMMFVGSARFVGPNEITVEDATGDLKHVRGDYFVVAVGTRPARPPSVDFDSETVVDSDQILGLDRVPSSMVVVGAGVIGIEYASMFAALGSKVTVIEKRPTMLDFCDREIVESLQYQLRDRGVTFRFGESVKTVERHPSGTLTILESGKVIPADTVLYSAGRQGVSDELDVEAAGLTADSRGRLKVDENYRTEVEHIYAVGDIIGFPALAATSMEQGRRATYHAFGEPVGVVNDDLQPIGIYAIPELSFVGRTEDQLTAANVPFEVGVARYRELARGAIIGDSYGLLKLLVHAEERTLLGVHAFGSNAAELVHIGQTVMGLGGTIDYLVDAVFNYPTLAEGYKVAALDAVNKMRAIERVRTKGLTGDLDAGESPLP</sequence>
<keyword evidence="7 12" id="KW-0274">FAD</keyword>
<dbReference type="PIRSF" id="PIRSF000350">
    <property type="entry name" value="Mercury_reductase_MerA"/>
    <property type="match status" value="1"/>
</dbReference>
<comment type="function">
    <text evidence="1">Conversion of NADPH, generated by peripheral catabolic pathways, to NADH, which can enter the respiratory chain for energy generation.</text>
</comment>
<name>A0A857KJ16_9ACTN</name>
<evidence type="ECO:0000256" key="8">
    <source>
        <dbReference type="ARBA" id="ARBA00022857"/>
    </source>
</evidence>
<keyword evidence="5" id="KW-0963">Cytoplasm</keyword>
<dbReference type="GO" id="GO:0050660">
    <property type="term" value="F:flavin adenine dinucleotide binding"/>
    <property type="evidence" value="ECO:0007669"/>
    <property type="project" value="TreeGrafter"/>
</dbReference>
<dbReference type="InterPro" id="IPR036188">
    <property type="entry name" value="FAD/NAD-bd_sf"/>
</dbReference>
<dbReference type="InterPro" id="IPR016156">
    <property type="entry name" value="FAD/NAD-linked_Rdtase_dimer_sf"/>
</dbReference>
<keyword evidence="10 12" id="KW-0520">NAD</keyword>
<evidence type="ECO:0000256" key="5">
    <source>
        <dbReference type="ARBA" id="ARBA00022490"/>
    </source>
</evidence>
<feature type="binding site" evidence="12">
    <location>
        <position position="51"/>
    </location>
    <ligand>
        <name>FAD</name>
        <dbReference type="ChEBI" id="CHEBI:57692"/>
    </ligand>
</feature>
<comment type="cofactor">
    <cofactor evidence="12">
        <name>FAD</name>
        <dbReference type="ChEBI" id="CHEBI:57692"/>
    </cofactor>
    <text evidence="12">Binds 1 FAD per subunit.</text>
</comment>
<evidence type="ECO:0000256" key="1">
    <source>
        <dbReference type="ARBA" id="ARBA00002842"/>
    </source>
</evidence>
<reference evidence="13" key="1">
    <citation type="journal article" date="2021" name="Nat. Microbiol.">
        <title>Cocultivation of an ultrasmall environmental parasitic bacterium with lytic ability against bacteria associated with wastewater foams.</title>
        <authorList>
            <person name="Batinovic S."/>
            <person name="Rose J.J.A."/>
            <person name="Ratcliffe J."/>
            <person name="Seviour R.J."/>
            <person name="Petrovski S."/>
        </authorList>
    </citation>
    <scope>NUCLEOTIDE SEQUENCE</scope>
    <source>
        <strain evidence="13">CON44</strain>
    </source>
</reference>
<gene>
    <name evidence="13" type="ORF">GII30_09335</name>
</gene>
<evidence type="ECO:0000256" key="6">
    <source>
        <dbReference type="ARBA" id="ARBA00022630"/>
    </source>
</evidence>
<dbReference type="EMBL" id="CP045810">
    <property type="protein sequence ID" value="QHN39336.1"/>
    <property type="molecule type" value="Genomic_DNA"/>
</dbReference>
<dbReference type="GO" id="GO:0004148">
    <property type="term" value="F:dihydrolipoyl dehydrogenase (NADH) activity"/>
    <property type="evidence" value="ECO:0007669"/>
    <property type="project" value="TreeGrafter"/>
</dbReference>
<keyword evidence="8" id="KW-0521">NADP</keyword>
<dbReference type="PRINTS" id="PR00411">
    <property type="entry name" value="PNDRDTASEI"/>
</dbReference>
<feature type="binding site" evidence="12">
    <location>
        <position position="204"/>
    </location>
    <ligand>
        <name>NAD(+)</name>
        <dbReference type="ChEBI" id="CHEBI:57540"/>
    </ligand>
</feature>
<evidence type="ECO:0000256" key="7">
    <source>
        <dbReference type="ARBA" id="ARBA00022827"/>
    </source>
</evidence>
<protein>
    <recommendedName>
        <fullName evidence="4">NAD(P)(+) transhydrogenase (Si-specific)</fullName>
        <ecNumber evidence="4">1.6.1.1</ecNumber>
    </recommendedName>
    <alternativeName>
        <fullName evidence="11">NAD(P)(+) transhydrogenase [B-specific]</fullName>
    </alternativeName>
</protein>
<dbReference type="InterPro" id="IPR050151">
    <property type="entry name" value="Class-I_Pyr_Nuc-Dis_Oxidored"/>
</dbReference>
<dbReference type="GO" id="GO:0003957">
    <property type="term" value="F:NAD(P)+ transhydrogenase (Si-specific) activity"/>
    <property type="evidence" value="ECO:0007669"/>
    <property type="project" value="UniProtKB-EC"/>
</dbReference>
<dbReference type="SUPFAM" id="SSF51905">
    <property type="entry name" value="FAD/NAD(P)-binding domain"/>
    <property type="match status" value="1"/>
</dbReference>
<dbReference type="GO" id="GO:0005829">
    <property type="term" value="C:cytosol"/>
    <property type="evidence" value="ECO:0007669"/>
    <property type="project" value="TreeGrafter"/>
</dbReference>
<dbReference type="InterPro" id="IPR001100">
    <property type="entry name" value="Pyr_nuc-diS_OxRdtase"/>
</dbReference>
<dbReference type="Pfam" id="PF07992">
    <property type="entry name" value="Pyr_redox_2"/>
    <property type="match status" value="1"/>
</dbReference>
<dbReference type="InterPro" id="IPR004099">
    <property type="entry name" value="Pyr_nucl-diS_OxRdtase_dimer"/>
</dbReference>
<evidence type="ECO:0000256" key="12">
    <source>
        <dbReference type="PIRSR" id="PIRSR000350-3"/>
    </source>
</evidence>
<proteinExistence type="inferred from homology"/>
<dbReference type="PANTHER" id="PTHR22912">
    <property type="entry name" value="DISULFIDE OXIDOREDUCTASE"/>
    <property type="match status" value="1"/>
</dbReference>
<dbReference type="AlphaFoldDB" id="A0A857KJ16"/>
<evidence type="ECO:0000256" key="9">
    <source>
        <dbReference type="ARBA" id="ARBA00023002"/>
    </source>
</evidence>
<keyword evidence="6" id="KW-0285">Flavoprotein</keyword>
<dbReference type="GO" id="GO:0006103">
    <property type="term" value="P:2-oxoglutarate metabolic process"/>
    <property type="evidence" value="ECO:0007669"/>
    <property type="project" value="TreeGrafter"/>
</dbReference>
<dbReference type="Pfam" id="PF02852">
    <property type="entry name" value="Pyr_redox_dim"/>
    <property type="match status" value="1"/>
</dbReference>
<dbReference type="InterPro" id="IPR023753">
    <property type="entry name" value="FAD/NAD-binding_dom"/>
</dbReference>
<dbReference type="Gene3D" id="3.30.390.30">
    <property type="match status" value="1"/>
</dbReference>
<evidence type="ECO:0000256" key="11">
    <source>
        <dbReference type="ARBA" id="ARBA00031183"/>
    </source>
</evidence>
<accession>A0A857KJ16</accession>
<dbReference type="SUPFAM" id="SSF55424">
    <property type="entry name" value="FAD/NAD-linked reductases, dimerisation (C-terminal) domain"/>
    <property type="match status" value="1"/>
</dbReference>
<evidence type="ECO:0000256" key="10">
    <source>
        <dbReference type="ARBA" id="ARBA00023027"/>
    </source>
</evidence>